<proteinExistence type="predicted"/>
<keyword evidence="3" id="KW-1185">Reference proteome</keyword>
<dbReference type="AlphaFoldDB" id="A0A8E2DK35"/>
<gene>
    <name evidence="2" type="ORF">OBBRIDRAFT_795233</name>
</gene>
<evidence type="ECO:0000313" key="2">
    <source>
        <dbReference type="EMBL" id="OCH88464.1"/>
    </source>
</evidence>
<name>A0A8E2DK35_9APHY</name>
<keyword evidence="1" id="KW-1133">Transmembrane helix</keyword>
<reference evidence="2 3" key="1">
    <citation type="submission" date="2016-07" db="EMBL/GenBank/DDBJ databases">
        <title>Draft genome of the white-rot fungus Obba rivulosa 3A-2.</title>
        <authorList>
            <consortium name="DOE Joint Genome Institute"/>
            <person name="Miettinen O."/>
            <person name="Riley R."/>
            <person name="Acob R."/>
            <person name="Barry K."/>
            <person name="Cullen D."/>
            <person name="De Vries R."/>
            <person name="Hainaut M."/>
            <person name="Hatakka A."/>
            <person name="Henrissat B."/>
            <person name="Hilden K."/>
            <person name="Kuo R."/>
            <person name="Labutti K."/>
            <person name="Lipzen A."/>
            <person name="Makela M.R."/>
            <person name="Sandor L."/>
            <person name="Spatafora J.W."/>
            <person name="Grigoriev I.V."/>
            <person name="Hibbett D.S."/>
        </authorList>
    </citation>
    <scope>NUCLEOTIDE SEQUENCE [LARGE SCALE GENOMIC DNA]</scope>
    <source>
        <strain evidence="2 3">3A-2</strain>
    </source>
</reference>
<feature type="transmembrane region" description="Helical" evidence="1">
    <location>
        <begin position="90"/>
        <end position="114"/>
    </location>
</feature>
<keyword evidence="1" id="KW-0812">Transmembrane</keyword>
<dbReference type="EMBL" id="KV722452">
    <property type="protein sequence ID" value="OCH88464.1"/>
    <property type="molecule type" value="Genomic_DNA"/>
</dbReference>
<accession>A0A8E2DK35</accession>
<evidence type="ECO:0000313" key="3">
    <source>
        <dbReference type="Proteomes" id="UP000250043"/>
    </source>
</evidence>
<protein>
    <submittedName>
        <fullName evidence="2">Uncharacterized protein</fullName>
    </submittedName>
</protein>
<dbReference type="Proteomes" id="UP000250043">
    <property type="component" value="Unassembled WGS sequence"/>
</dbReference>
<sequence>MPTYGATDMGWGTAMIFACNHMWAYEKAKIAGDGEQILASALAFELYVRRAAHCHPDPHVRKKMLQDLDDFIEAEETDLDHRPFVEVCRFLLLIPCIFAAAVLLAAGILVYAVYMLIHGLWKIAAADKERVLRETVSESEAV</sequence>
<keyword evidence="1" id="KW-0472">Membrane</keyword>
<evidence type="ECO:0000256" key="1">
    <source>
        <dbReference type="SAM" id="Phobius"/>
    </source>
</evidence>
<organism evidence="2 3">
    <name type="scientific">Obba rivulosa</name>
    <dbReference type="NCBI Taxonomy" id="1052685"/>
    <lineage>
        <taxon>Eukaryota</taxon>
        <taxon>Fungi</taxon>
        <taxon>Dikarya</taxon>
        <taxon>Basidiomycota</taxon>
        <taxon>Agaricomycotina</taxon>
        <taxon>Agaricomycetes</taxon>
        <taxon>Polyporales</taxon>
        <taxon>Gelatoporiaceae</taxon>
        <taxon>Obba</taxon>
    </lineage>
</organism>